<comment type="caution">
    <text evidence="2">The sequence shown here is derived from an EMBL/GenBank/DDBJ whole genome shotgun (WGS) entry which is preliminary data.</text>
</comment>
<dbReference type="Proteomes" id="UP001222027">
    <property type="component" value="Unassembled WGS sequence"/>
</dbReference>
<evidence type="ECO:0000313" key="3">
    <source>
        <dbReference type="Proteomes" id="UP001222027"/>
    </source>
</evidence>
<dbReference type="EMBL" id="JAQQAF010000004">
    <property type="protein sequence ID" value="KAJ8490272.1"/>
    <property type="molecule type" value="Genomic_DNA"/>
</dbReference>
<accession>A0AAV8R636</accession>
<dbReference type="AlphaFoldDB" id="A0AAV8R636"/>
<proteinExistence type="predicted"/>
<feature type="region of interest" description="Disordered" evidence="1">
    <location>
        <begin position="19"/>
        <end position="50"/>
    </location>
</feature>
<organism evidence="2 3">
    <name type="scientific">Ensete ventricosum</name>
    <name type="common">Abyssinian banana</name>
    <name type="synonym">Musa ensete</name>
    <dbReference type="NCBI Taxonomy" id="4639"/>
    <lineage>
        <taxon>Eukaryota</taxon>
        <taxon>Viridiplantae</taxon>
        <taxon>Streptophyta</taxon>
        <taxon>Embryophyta</taxon>
        <taxon>Tracheophyta</taxon>
        <taxon>Spermatophyta</taxon>
        <taxon>Magnoliopsida</taxon>
        <taxon>Liliopsida</taxon>
        <taxon>Zingiberales</taxon>
        <taxon>Musaceae</taxon>
        <taxon>Ensete</taxon>
    </lineage>
</organism>
<evidence type="ECO:0000313" key="2">
    <source>
        <dbReference type="EMBL" id="KAJ8490272.1"/>
    </source>
</evidence>
<keyword evidence="3" id="KW-1185">Reference proteome</keyword>
<sequence>MFCLDCGGAAGSLLSLRPPLRPPRHSDTAVVVPRRGAGGGGAGHQRRPDLRHQQRARAAIASSAPYTCEICASSLLDPFRFCSLGSKLAGIKRNGDATTYGEAGGSVGGGGEQGRAEGKLGWGERARELGTASKAPRPTRGGETTVFPIAPLLSLLEELHLVQERLISNAFVKHDHH</sequence>
<name>A0AAV8R636_ENSVE</name>
<protein>
    <submittedName>
        <fullName evidence="2">Uncharacterized protein</fullName>
    </submittedName>
</protein>
<evidence type="ECO:0000256" key="1">
    <source>
        <dbReference type="SAM" id="MobiDB-lite"/>
    </source>
</evidence>
<gene>
    <name evidence="2" type="ORF">OPV22_011993</name>
</gene>
<reference evidence="2 3" key="1">
    <citation type="submission" date="2022-12" db="EMBL/GenBank/DDBJ databases">
        <title>Chromosome-scale assembly of the Ensete ventricosum genome.</title>
        <authorList>
            <person name="Dussert Y."/>
            <person name="Stocks J."/>
            <person name="Wendawek A."/>
            <person name="Woldeyes F."/>
            <person name="Nichols R.A."/>
            <person name="Borrell J.S."/>
        </authorList>
    </citation>
    <scope>NUCLEOTIDE SEQUENCE [LARGE SCALE GENOMIC DNA]</scope>
    <source>
        <strain evidence="3">cv. Maze</strain>
        <tissue evidence="2">Seeds</tissue>
    </source>
</reference>